<accession>A0A378VXT0</accession>
<organism evidence="2">
    <name type="scientific">Neisseria gonorrhoeae</name>
    <dbReference type="NCBI Taxonomy" id="485"/>
    <lineage>
        <taxon>Bacteria</taxon>
        <taxon>Pseudomonadati</taxon>
        <taxon>Pseudomonadota</taxon>
        <taxon>Betaproteobacteria</taxon>
        <taxon>Neisseriales</taxon>
        <taxon>Neisseriaceae</taxon>
        <taxon>Neisseria</taxon>
    </lineage>
</organism>
<dbReference type="AlphaFoldDB" id="A0A378VXT0"/>
<feature type="domain" description="UvrC family homology region profile" evidence="1">
    <location>
        <begin position="1"/>
        <end position="74"/>
    </location>
</feature>
<dbReference type="PANTHER" id="PTHR30562:SF1">
    <property type="entry name" value="UVRABC SYSTEM PROTEIN C"/>
    <property type="match status" value="1"/>
</dbReference>
<dbReference type="InterPro" id="IPR001162">
    <property type="entry name" value="UvrC_RNase_H_dom"/>
</dbReference>
<sequence length="95" mass="10339">MIDGGKGQIGVAVSVWEELGLHIPLVGIAKGPERKAGMEELILPFTGELFRLPPNSPALHLLQTVRDESHRFAITGHRKNATKHALPRLSATFPV</sequence>
<dbReference type="GO" id="GO:0009380">
    <property type="term" value="C:excinuclease repair complex"/>
    <property type="evidence" value="ECO:0007669"/>
    <property type="project" value="TreeGrafter"/>
</dbReference>
<dbReference type="InterPro" id="IPR038476">
    <property type="entry name" value="UvrC_RNase_H_dom_sf"/>
</dbReference>
<protein>
    <submittedName>
        <fullName evidence="2">Excinuclease ABC subunit C</fullName>
    </submittedName>
</protein>
<dbReference type="InterPro" id="IPR050066">
    <property type="entry name" value="UvrABC_protein_C"/>
</dbReference>
<evidence type="ECO:0000313" key="2">
    <source>
        <dbReference type="EMBL" id="SUA23961.1"/>
    </source>
</evidence>
<dbReference type="EMBL" id="UGRI01000001">
    <property type="protein sequence ID" value="SUA23961.1"/>
    <property type="molecule type" value="Genomic_DNA"/>
</dbReference>
<dbReference type="GO" id="GO:0009381">
    <property type="term" value="F:excinuclease ABC activity"/>
    <property type="evidence" value="ECO:0007669"/>
    <property type="project" value="InterPro"/>
</dbReference>
<name>A0A378VXT0_NEIGO</name>
<dbReference type="GO" id="GO:0006974">
    <property type="term" value="P:DNA damage response"/>
    <property type="evidence" value="ECO:0007669"/>
    <property type="project" value="TreeGrafter"/>
</dbReference>
<reference evidence="2" key="1">
    <citation type="submission" date="2018-06" db="EMBL/GenBank/DDBJ databases">
        <authorList>
            <consortium name="Pathogen Informatics"/>
            <person name="Doyle S."/>
        </authorList>
    </citation>
    <scope>NUCLEOTIDE SEQUENCE [LARGE SCALE GENOMIC DNA]</scope>
    <source>
        <strain evidence="2">NCTC11421</strain>
    </source>
</reference>
<evidence type="ECO:0000259" key="1">
    <source>
        <dbReference type="Pfam" id="PF08459"/>
    </source>
</evidence>
<dbReference type="Gene3D" id="3.30.420.340">
    <property type="entry name" value="UvrC, RNAse H endonuclease domain"/>
    <property type="match status" value="1"/>
</dbReference>
<dbReference type="PANTHER" id="PTHR30562">
    <property type="entry name" value="UVRC/OXIDOREDUCTASE"/>
    <property type="match status" value="1"/>
</dbReference>
<gene>
    <name evidence="2" type="primary">uvrC_2</name>
    <name evidence="2" type="ORF">NCTC11421_01951</name>
</gene>
<proteinExistence type="predicted"/>
<dbReference type="Pfam" id="PF08459">
    <property type="entry name" value="UvrC_RNaseH_dom"/>
    <property type="match status" value="1"/>
</dbReference>